<dbReference type="CDD" id="cd17355">
    <property type="entry name" value="MFS_YcxA_like"/>
    <property type="match status" value="1"/>
</dbReference>
<proteinExistence type="predicted"/>
<feature type="domain" description="Major facilitator superfamily (MFS) profile" evidence="7">
    <location>
        <begin position="1"/>
        <end position="399"/>
    </location>
</feature>
<feature type="transmembrane region" description="Helical" evidence="6">
    <location>
        <begin position="284"/>
        <end position="303"/>
    </location>
</feature>
<evidence type="ECO:0000256" key="1">
    <source>
        <dbReference type="ARBA" id="ARBA00004141"/>
    </source>
</evidence>
<evidence type="ECO:0000256" key="6">
    <source>
        <dbReference type="SAM" id="Phobius"/>
    </source>
</evidence>
<feature type="transmembrane region" description="Helical" evidence="6">
    <location>
        <begin position="343"/>
        <end position="369"/>
    </location>
</feature>
<reference evidence="8" key="1">
    <citation type="submission" date="2022-06" db="EMBL/GenBank/DDBJ databases">
        <title>Draft genome sequence of Burkholderia glumae strain GR20004 isolated from rice panicle showing bacterial panicle blight.</title>
        <authorList>
            <person name="Choi S.Y."/>
            <person name="Lee Y.H."/>
        </authorList>
    </citation>
    <scope>NUCLEOTIDE SEQUENCE</scope>
    <source>
        <strain evidence="8">GR20004</strain>
        <plasmid evidence="8">unnamed2</plasmid>
    </source>
</reference>
<dbReference type="PROSITE" id="PS50850">
    <property type="entry name" value="MFS"/>
    <property type="match status" value="1"/>
</dbReference>
<feature type="transmembrane region" description="Helical" evidence="6">
    <location>
        <begin position="375"/>
        <end position="395"/>
    </location>
</feature>
<protein>
    <submittedName>
        <fullName evidence="8">MFS transporter</fullName>
    </submittedName>
</protein>
<dbReference type="InterPro" id="IPR011701">
    <property type="entry name" value="MFS"/>
</dbReference>
<keyword evidence="4 6" id="KW-1133">Transmembrane helix</keyword>
<accession>A0ABY5BE48</accession>
<feature type="transmembrane region" description="Helical" evidence="6">
    <location>
        <begin position="138"/>
        <end position="156"/>
    </location>
</feature>
<dbReference type="InterPro" id="IPR013788">
    <property type="entry name" value="Hemocyanin/hexamerin"/>
</dbReference>
<keyword evidence="2" id="KW-0813">Transport</keyword>
<evidence type="ECO:0000256" key="5">
    <source>
        <dbReference type="ARBA" id="ARBA00023136"/>
    </source>
</evidence>
<name>A0ABY5BE48_BURGL</name>
<dbReference type="EMBL" id="CP099585">
    <property type="protein sequence ID" value="USS44324.1"/>
    <property type="molecule type" value="Genomic_DNA"/>
</dbReference>
<comment type="subcellular location">
    <subcellularLocation>
        <location evidence="1">Membrane</location>
        <topology evidence="1">Multi-pass membrane protein</topology>
    </subcellularLocation>
</comment>
<feature type="transmembrane region" description="Helical" evidence="6">
    <location>
        <begin position="51"/>
        <end position="71"/>
    </location>
</feature>
<gene>
    <name evidence="8" type="ORF">NFI99_13045</name>
</gene>
<evidence type="ECO:0000313" key="9">
    <source>
        <dbReference type="Proteomes" id="UP001056386"/>
    </source>
</evidence>
<keyword evidence="9" id="KW-1185">Reference proteome</keyword>
<dbReference type="Proteomes" id="UP001056386">
    <property type="component" value="Plasmid unnamed2"/>
</dbReference>
<sequence length="412" mass="43135">MSTHAPHPHAWLTPSLGLTQIVGWGSMFYAYGVLMQPMQDELGLSKPAVVGAYSVALLISGLLSTSAGSIIDRVGGRALMAGGSLLAALMLLCLSRVHSVVGLYLAWAGIGVAMSATLYQPAFAVITQIFGNDYRRAITHLTLFGGFASTVFWPLTQTLLQHVGWRDAWLLYAVANLAICVPVHIALPRRSLAPHNATPIPTQTEQSTANLGTVLRDPAFYLVTAAVTLNALVFAAMSLHMIPVLQAHGISAANAAWVGALVGPMQVLGRVLETTIGKRASTRQVGMAAITLLPLSLVLLFASGKWLPVYVVFAALYGIGNGVMTIVRGALPAELYGRTAYGAISGAMATPVQIAIAAGPFVASLLYVAGNGYPGTLLALAGIGATGAILFRYAILHLRHHAVPLSKQGIST</sequence>
<organism evidence="8 9">
    <name type="scientific">Burkholderia glumae</name>
    <name type="common">Pseudomonas glumae</name>
    <dbReference type="NCBI Taxonomy" id="337"/>
    <lineage>
        <taxon>Bacteria</taxon>
        <taxon>Pseudomonadati</taxon>
        <taxon>Pseudomonadota</taxon>
        <taxon>Betaproteobacteria</taxon>
        <taxon>Burkholderiales</taxon>
        <taxon>Burkholderiaceae</taxon>
        <taxon>Burkholderia</taxon>
    </lineage>
</organism>
<feature type="transmembrane region" description="Helical" evidence="6">
    <location>
        <begin position="104"/>
        <end position="126"/>
    </location>
</feature>
<dbReference type="Pfam" id="PF07690">
    <property type="entry name" value="MFS_1"/>
    <property type="match status" value="1"/>
</dbReference>
<dbReference type="InterPro" id="IPR020846">
    <property type="entry name" value="MFS_dom"/>
</dbReference>
<evidence type="ECO:0000313" key="8">
    <source>
        <dbReference type="EMBL" id="USS44324.1"/>
    </source>
</evidence>
<evidence type="ECO:0000256" key="4">
    <source>
        <dbReference type="ARBA" id="ARBA00022989"/>
    </source>
</evidence>
<dbReference type="Gene3D" id="1.20.1250.20">
    <property type="entry name" value="MFS general substrate transporter like domains"/>
    <property type="match status" value="1"/>
</dbReference>
<keyword evidence="5 6" id="KW-0472">Membrane</keyword>
<feature type="transmembrane region" description="Helical" evidence="6">
    <location>
        <begin position="254"/>
        <end position="272"/>
    </location>
</feature>
<dbReference type="PROSITE" id="PS00210">
    <property type="entry name" value="HEMOCYANIN_2"/>
    <property type="match status" value="1"/>
</dbReference>
<dbReference type="InterPro" id="IPR052983">
    <property type="entry name" value="MFS_Riboflavin_Transporter"/>
</dbReference>
<dbReference type="PANTHER" id="PTHR43385">
    <property type="entry name" value="RIBOFLAVIN TRANSPORTER RIBJ"/>
    <property type="match status" value="1"/>
</dbReference>
<feature type="transmembrane region" description="Helical" evidence="6">
    <location>
        <begin position="78"/>
        <end position="98"/>
    </location>
</feature>
<dbReference type="RefSeq" id="WP_252836634.1">
    <property type="nucleotide sequence ID" value="NZ_CP099585.1"/>
</dbReference>
<feature type="transmembrane region" description="Helical" evidence="6">
    <location>
        <begin position="12"/>
        <end position="31"/>
    </location>
</feature>
<feature type="transmembrane region" description="Helical" evidence="6">
    <location>
        <begin position="168"/>
        <end position="187"/>
    </location>
</feature>
<dbReference type="SUPFAM" id="SSF103473">
    <property type="entry name" value="MFS general substrate transporter"/>
    <property type="match status" value="1"/>
</dbReference>
<dbReference type="InterPro" id="IPR036259">
    <property type="entry name" value="MFS_trans_sf"/>
</dbReference>
<evidence type="ECO:0000256" key="3">
    <source>
        <dbReference type="ARBA" id="ARBA00022692"/>
    </source>
</evidence>
<feature type="transmembrane region" description="Helical" evidence="6">
    <location>
        <begin position="219"/>
        <end position="242"/>
    </location>
</feature>
<evidence type="ECO:0000259" key="7">
    <source>
        <dbReference type="PROSITE" id="PS50850"/>
    </source>
</evidence>
<dbReference type="PANTHER" id="PTHR43385:SF1">
    <property type="entry name" value="RIBOFLAVIN TRANSPORTER RIBJ"/>
    <property type="match status" value="1"/>
</dbReference>
<geneLocation type="plasmid" evidence="8 9">
    <name>unnamed2</name>
</geneLocation>
<feature type="transmembrane region" description="Helical" evidence="6">
    <location>
        <begin position="309"/>
        <end position="331"/>
    </location>
</feature>
<keyword evidence="8" id="KW-0614">Plasmid</keyword>
<keyword evidence="3 6" id="KW-0812">Transmembrane</keyword>
<evidence type="ECO:0000256" key="2">
    <source>
        <dbReference type="ARBA" id="ARBA00022448"/>
    </source>
</evidence>